<dbReference type="SUPFAM" id="SSF48208">
    <property type="entry name" value="Six-hairpin glycosidases"/>
    <property type="match status" value="1"/>
</dbReference>
<dbReference type="GO" id="GO:0016787">
    <property type="term" value="F:hydrolase activity"/>
    <property type="evidence" value="ECO:0007669"/>
    <property type="project" value="UniProtKB-KW"/>
</dbReference>
<keyword evidence="2" id="KW-0378">Hydrolase</keyword>
<dbReference type="EMBL" id="AUZX01010689">
    <property type="protein sequence ID" value="EQD46605.1"/>
    <property type="molecule type" value="Genomic_DNA"/>
</dbReference>
<name>T1AX21_9ZZZZ</name>
<reference evidence="2" key="1">
    <citation type="submission" date="2013-08" db="EMBL/GenBank/DDBJ databases">
        <authorList>
            <person name="Mendez C."/>
            <person name="Richter M."/>
            <person name="Ferrer M."/>
            <person name="Sanchez J."/>
        </authorList>
    </citation>
    <scope>NUCLEOTIDE SEQUENCE</scope>
</reference>
<feature type="non-terminal residue" evidence="2">
    <location>
        <position position="1"/>
    </location>
</feature>
<dbReference type="Gene3D" id="1.50.10.10">
    <property type="match status" value="1"/>
</dbReference>
<evidence type="ECO:0000313" key="2">
    <source>
        <dbReference type="EMBL" id="EQD46605.1"/>
    </source>
</evidence>
<protein>
    <submittedName>
        <fullName evidence="2">Glycoside hydrolase family protein</fullName>
    </submittedName>
</protein>
<dbReference type="Pfam" id="PF00723">
    <property type="entry name" value="Glyco_hydro_15"/>
    <property type="match status" value="1"/>
</dbReference>
<comment type="caution">
    <text evidence="2">The sequence shown here is derived from an EMBL/GenBank/DDBJ whole genome shotgun (WGS) entry which is preliminary data.</text>
</comment>
<dbReference type="InterPro" id="IPR012341">
    <property type="entry name" value="6hp_glycosidase-like_sf"/>
</dbReference>
<dbReference type="InterPro" id="IPR011613">
    <property type="entry name" value="GH15-like"/>
</dbReference>
<dbReference type="AlphaFoldDB" id="T1AX21"/>
<reference evidence="2" key="2">
    <citation type="journal article" date="2014" name="ISME J.">
        <title>Microbial stratification in low pH oxic and suboxic macroscopic growths along an acid mine drainage.</title>
        <authorList>
            <person name="Mendez-Garcia C."/>
            <person name="Mesa V."/>
            <person name="Sprenger R.R."/>
            <person name="Richter M."/>
            <person name="Diez M.S."/>
            <person name="Solano J."/>
            <person name="Bargiela R."/>
            <person name="Golyshina O.V."/>
            <person name="Manteca A."/>
            <person name="Ramos J.L."/>
            <person name="Gallego J.R."/>
            <person name="Llorente I."/>
            <person name="Martins Dos Santos V.A."/>
            <person name="Jensen O.N."/>
            <person name="Pelaez A.I."/>
            <person name="Sanchez J."/>
            <person name="Ferrer M."/>
        </authorList>
    </citation>
    <scope>NUCLEOTIDE SEQUENCE</scope>
</reference>
<dbReference type="InterPro" id="IPR008928">
    <property type="entry name" value="6-hairpin_glycosidase_sf"/>
</dbReference>
<proteinExistence type="predicted"/>
<organism evidence="2">
    <name type="scientific">mine drainage metagenome</name>
    <dbReference type="NCBI Taxonomy" id="410659"/>
    <lineage>
        <taxon>unclassified sequences</taxon>
        <taxon>metagenomes</taxon>
        <taxon>ecological metagenomes</taxon>
    </lineage>
</organism>
<accession>T1AX21</accession>
<sequence>VNNLAMQRQLGPARDLFEHLVAHGNDLGLFSEELDPKTGELLGNFPQAFTHLGIVNAAAHIERAAENRGPLADH</sequence>
<feature type="domain" description="GH15-like" evidence="1">
    <location>
        <begin position="13"/>
        <end position="58"/>
    </location>
</feature>
<evidence type="ECO:0000259" key="1">
    <source>
        <dbReference type="Pfam" id="PF00723"/>
    </source>
</evidence>
<gene>
    <name evidence="2" type="ORF">B1A_14558</name>
</gene>
<dbReference type="GO" id="GO:0005975">
    <property type="term" value="P:carbohydrate metabolic process"/>
    <property type="evidence" value="ECO:0007669"/>
    <property type="project" value="InterPro"/>
</dbReference>